<evidence type="ECO:0000256" key="3">
    <source>
        <dbReference type="ARBA" id="ARBA00022692"/>
    </source>
</evidence>
<name>A0ABX1QBD1_9RHOO</name>
<keyword evidence="4 6" id="KW-1133">Transmembrane helix</keyword>
<comment type="subcellular location">
    <subcellularLocation>
        <location evidence="1">Cell membrane</location>
        <topology evidence="1">Multi-pass membrane protein</topology>
    </subcellularLocation>
</comment>
<evidence type="ECO:0000313" key="8">
    <source>
        <dbReference type="Proteomes" id="UP000648984"/>
    </source>
</evidence>
<evidence type="ECO:0000256" key="2">
    <source>
        <dbReference type="ARBA" id="ARBA00022475"/>
    </source>
</evidence>
<dbReference type="Proteomes" id="UP000648984">
    <property type="component" value="Unassembled WGS sequence"/>
</dbReference>
<evidence type="ECO:0000256" key="5">
    <source>
        <dbReference type="ARBA" id="ARBA00023136"/>
    </source>
</evidence>
<reference evidence="7 8" key="1">
    <citation type="submission" date="2019-12" db="EMBL/GenBank/DDBJ databases">
        <title>Comparative genomics gives insights into the taxonomy of the Azoarcus-Aromatoleum group and reveals separate origins of nif in the plant-associated Azoarcus and non-plant-associated Aromatoleum sub-groups.</title>
        <authorList>
            <person name="Lafos M."/>
            <person name="Maluk M."/>
            <person name="Batista M."/>
            <person name="Junghare M."/>
            <person name="Carmona M."/>
            <person name="Faoro H."/>
            <person name="Cruz L.M."/>
            <person name="Battistoni F."/>
            <person name="De Souza E."/>
            <person name="Pedrosa F."/>
            <person name="Chen W.-M."/>
            <person name="Poole P.S."/>
            <person name="Dixon R.A."/>
            <person name="James E.K."/>
        </authorList>
    </citation>
    <scope>NUCLEOTIDE SEQUENCE [LARGE SCALE GENOMIC DNA]</scope>
    <source>
        <strain evidence="7 8">22Lin</strain>
    </source>
</reference>
<keyword evidence="5 6" id="KW-0472">Membrane</keyword>
<comment type="caution">
    <text evidence="7">The sequence shown here is derived from an EMBL/GenBank/DDBJ whole genome shotgun (WGS) entry which is preliminary data.</text>
</comment>
<feature type="transmembrane region" description="Helical" evidence="6">
    <location>
        <begin position="172"/>
        <end position="193"/>
    </location>
</feature>
<protein>
    <submittedName>
        <fullName evidence="7">LysE family transporter</fullName>
    </submittedName>
</protein>
<keyword evidence="2" id="KW-1003">Cell membrane</keyword>
<dbReference type="Pfam" id="PF01810">
    <property type="entry name" value="LysE"/>
    <property type="match status" value="1"/>
</dbReference>
<organism evidence="7 8">
    <name type="scientific">Aromatoleum diolicum</name>
    <dbReference type="NCBI Taxonomy" id="75796"/>
    <lineage>
        <taxon>Bacteria</taxon>
        <taxon>Pseudomonadati</taxon>
        <taxon>Pseudomonadota</taxon>
        <taxon>Betaproteobacteria</taxon>
        <taxon>Rhodocyclales</taxon>
        <taxon>Rhodocyclaceae</taxon>
        <taxon>Aromatoleum</taxon>
    </lineage>
</organism>
<dbReference type="InterPro" id="IPR001123">
    <property type="entry name" value="LeuE-type"/>
</dbReference>
<feature type="transmembrane region" description="Helical" evidence="6">
    <location>
        <begin position="105"/>
        <end position="129"/>
    </location>
</feature>
<feature type="transmembrane region" description="Helical" evidence="6">
    <location>
        <begin position="40"/>
        <end position="62"/>
    </location>
</feature>
<sequence>MFDVPLMTYVVTMSVTPGPNNLMLAASGVNFGFRRTVPHLLGVSVGHAVQVMLVASALAWMLVWLDTVRLPLVVVGCSYLLWLAWRQARAGQPGGAKDARPLGFLAAALFQWVNPKAWMMVLNVAILFLPRGSGWQAAATLALWCALVNLPCIALWAIAGDRLSVWMKSPRVLKVFNWTMAALLAATAGWILIDETLSH</sequence>
<evidence type="ECO:0000256" key="6">
    <source>
        <dbReference type="SAM" id="Phobius"/>
    </source>
</evidence>
<gene>
    <name evidence="7" type="ORF">GPA25_13100</name>
</gene>
<evidence type="ECO:0000256" key="1">
    <source>
        <dbReference type="ARBA" id="ARBA00004651"/>
    </source>
</evidence>
<feature type="transmembrane region" description="Helical" evidence="6">
    <location>
        <begin position="6"/>
        <end position="33"/>
    </location>
</feature>
<feature type="transmembrane region" description="Helical" evidence="6">
    <location>
        <begin position="68"/>
        <end position="85"/>
    </location>
</feature>
<proteinExistence type="predicted"/>
<keyword evidence="3 6" id="KW-0812">Transmembrane</keyword>
<dbReference type="EMBL" id="WTVQ01000020">
    <property type="protein sequence ID" value="NMG75697.1"/>
    <property type="molecule type" value="Genomic_DNA"/>
</dbReference>
<accession>A0ABX1QBD1</accession>
<dbReference type="PANTHER" id="PTHR30086:SF20">
    <property type="entry name" value="ARGININE EXPORTER PROTEIN ARGO-RELATED"/>
    <property type="match status" value="1"/>
</dbReference>
<keyword evidence="8" id="KW-1185">Reference proteome</keyword>
<dbReference type="RefSeq" id="WP_169260848.1">
    <property type="nucleotide sequence ID" value="NZ_WTVQ01000020.1"/>
</dbReference>
<evidence type="ECO:0000313" key="7">
    <source>
        <dbReference type="EMBL" id="NMG75697.1"/>
    </source>
</evidence>
<feature type="transmembrane region" description="Helical" evidence="6">
    <location>
        <begin position="141"/>
        <end position="160"/>
    </location>
</feature>
<evidence type="ECO:0000256" key="4">
    <source>
        <dbReference type="ARBA" id="ARBA00022989"/>
    </source>
</evidence>
<dbReference type="PANTHER" id="PTHR30086">
    <property type="entry name" value="ARGININE EXPORTER PROTEIN ARGO"/>
    <property type="match status" value="1"/>
</dbReference>